<dbReference type="PATRIC" id="fig|480391.4.peg.629"/>
<evidence type="ECO:0000313" key="12">
    <source>
        <dbReference type="Proteomes" id="UP000051249"/>
    </source>
</evidence>
<dbReference type="Proteomes" id="UP000051249">
    <property type="component" value="Unassembled WGS sequence"/>
</dbReference>
<dbReference type="InterPro" id="IPR027470">
    <property type="entry name" value="Cation_efflux_CTD"/>
</dbReference>
<name>A0A0R2NK40_9LACO</name>
<protein>
    <submittedName>
        <fullName evidence="11">CDF family cation diffusion facilitator</fullName>
    </submittedName>
</protein>
<feature type="domain" description="Cation efflux protein transmembrane" evidence="9">
    <location>
        <begin position="17"/>
        <end position="205"/>
    </location>
</feature>
<evidence type="ECO:0000313" key="11">
    <source>
        <dbReference type="EMBL" id="KRO26161.1"/>
    </source>
</evidence>
<dbReference type="Gene3D" id="3.30.70.1350">
    <property type="entry name" value="Cation efflux protein, cytoplasmic domain"/>
    <property type="match status" value="1"/>
</dbReference>
<feature type="transmembrane region" description="Helical" evidence="8">
    <location>
        <begin position="179"/>
        <end position="197"/>
    </location>
</feature>
<comment type="similarity">
    <text evidence="2">Belongs to the cation diffusion facilitator (CDF) transporter (TC 2.A.4) family. SLC30A subfamily.</text>
</comment>
<feature type="transmembrane region" description="Helical" evidence="8">
    <location>
        <begin position="14"/>
        <end position="38"/>
    </location>
</feature>
<keyword evidence="5 8" id="KW-1133">Transmembrane helix</keyword>
<evidence type="ECO:0000256" key="6">
    <source>
        <dbReference type="ARBA" id="ARBA00023065"/>
    </source>
</evidence>
<feature type="transmembrane region" description="Helical" evidence="8">
    <location>
        <begin position="147"/>
        <end position="173"/>
    </location>
</feature>
<organism evidence="11 12">
    <name type="scientific">Pediococcus argentinicus</name>
    <dbReference type="NCBI Taxonomy" id="480391"/>
    <lineage>
        <taxon>Bacteria</taxon>
        <taxon>Bacillati</taxon>
        <taxon>Bacillota</taxon>
        <taxon>Bacilli</taxon>
        <taxon>Lactobacillales</taxon>
        <taxon>Lactobacillaceae</taxon>
        <taxon>Pediococcus</taxon>
    </lineage>
</organism>
<dbReference type="PANTHER" id="PTHR11562">
    <property type="entry name" value="CATION EFFLUX PROTEIN/ ZINC TRANSPORTER"/>
    <property type="match status" value="1"/>
</dbReference>
<dbReference type="SUPFAM" id="SSF161111">
    <property type="entry name" value="Cation efflux protein transmembrane domain-like"/>
    <property type="match status" value="1"/>
</dbReference>
<evidence type="ECO:0000259" key="10">
    <source>
        <dbReference type="Pfam" id="PF16916"/>
    </source>
</evidence>
<evidence type="ECO:0000256" key="2">
    <source>
        <dbReference type="ARBA" id="ARBA00008873"/>
    </source>
</evidence>
<keyword evidence="12" id="KW-1185">Reference proteome</keyword>
<dbReference type="InterPro" id="IPR027469">
    <property type="entry name" value="Cation_efflux_TMD_sf"/>
</dbReference>
<keyword evidence="4 8" id="KW-0812">Transmembrane</keyword>
<keyword evidence="7 8" id="KW-0472">Membrane</keyword>
<evidence type="ECO:0000256" key="5">
    <source>
        <dbReference type="ARBA" id="ARBA00022989"/>
    </source>
</evidence>
<evidence type="ECO:0000256" key="7">
    <source>
        <dbReference type="ARBA" id="ARBA00023136"/>
    </source>
</evidence>
<gene>
    <name evidence="11" type="ORF">IV88_GL000621</name>
</gene>
<dbReference type="RefSeq" id="WP_057797764.1">
    <property type="nucleotide sequence ID" value="NZ_BJZZ01000002.1"/>
</dbReference>
<dbReference type="OrthoDB" id="9809646at2"/>
<dbReference type="Gene3D" id="1.20.1510.10">
    <property type="entry name" value="Cation efflux protein transmembrane domain"/>
    <property type="match status" value="1"/>
</dbReference>
<dbReference type="InterPro" id="IPR002524">
    <property type="entry name" value="Cation_efflux"/>
</dbReference>
<evidence type="ECO:0000256" key="1">
    <source>
        <dbReference type="ARBA" id="ARBA00004141"/>
    </source>
</evidence>
<evidence type="ECO:0000256" key="8">
    <source>
        <dbReference type="SAM" id="Phobius"/>
    </source>
</evidence>
<dbReference type="SUPFAM" id="SSF160240">
    <property type="entry name" value="Cation efflux protein cytoplasmic domain-like"/>
    <property type="match status" value="1"/>
</dbReference>
<dbReference type="InterPro" id="IPR036837">
    <property type="entry name" value="Cation_efflux_CTD_sf"/>
</dbReference>
<accession>A0A0R2NK40</accession>
<evidence type="ECO:0000259" key="9">
    <source>
        <dbReference type="Pfam" id="PF01545"/>
    </source>
</evidence>
<feature type="domain" description="Cation efflux protein cytoplasmic" evidence="10">
    <location>
        <begin position="209"/>
        <end position="285"/>
    </location>
</feature>
<dbReference type="AlphaFoldDB" id="A0A0R2NK40"/>
<dbReference type="Pfam" id="PF16916">
    <property type="entry name" value="ZT_dimer"/>
    <property type="match status" value="1"/>
</dbReference>
<dbReference type="Pfam" id="PF01545">
    <property type="entry name" value="Cation_efflux"/>
    <property type="match status" value="1"/>
</dbReference>
<feature type="transmembrane region" description="Helical" evidence="8">
    <location>
        <begin position="112"/>
        <end position="135"/>
    </location>
</feature>
<dbReference type="InterPro" id="IPR050681">
    <property type="entry name" value="CDF/SLC30A"/>
</dbReference>
<dbReference type="NCBIfam" id="TIGR01297">
    <property type="entry name" value="CDF"/>
    <property type="match status" value="1"/>
</dbReference>
<comment type="subcellular location">
    <subcellularLocation>
        <location evidence="1">Membrane</location>
        <topology evidence="1">Multi-pass membrane protein</topology>
    </subcellularLocation>
</comment>
<dbReference type="PANTHER" id="PTHR11562:SF17">
    <property type="entry name" value="RE54080P-RELATED"/>
    <property type="match status" value="1"/>
</dbReference>
<keyword evidence="3" id="KW-0813">Transport</keyword>
<dbReference type="GO" id="GO:0005385">
    <property type="term" value="F:zinc ion transmembrane transporter activity"/>
    <property type="evidence" value="ECO:0007669"/>
    <property type="project" value="TreeGrafter"/>
</dbReference>
<dbReference type="EMBL" id="JQCQ01000002">
    <property type="protein sequence ID" value="KRO26161.1"/>
    <property type="molecule type" value="Genomic_DNA"/>
</dbReference>
<dbReference type="GO" id="GO:0005886">
    <property type="term" value="C:plasma membrane"/>
    <property type="evidence" value="ECO:0007669"/>
    <property type="project" value="TreeGrafter"/>
</dbReference>
<proteinExistence type="inferred from homology"/>
<comment type="caution">
    <text evidence="11">The sequence shown here is derived from an EMBL/GenBank/DDBJ whole genome shotgun (WGS) entry which is preliminary data.</text>
</comment>
<keyword evidence="6" id="KW-0406">Ion transport</keyword>
<dbReference type="InterPro" id="IPR058533">
    <property type="entry name" value="Cation_efflux_TM"/>
</dbReference>
<feature type="transmembrane region" description="Helical" evidence="8">
    <location>
        <begin position="81"/>
        <end position="100"/>
    </location>
</feature>
<evidence type="ECO:0000256" key="3">
    <source>
        <dbReference type="ARBA" id="ARBA00022448"/>
    </source>
</evidence>
<sequence>MNQPSSKVVSNQRFISVILLNLIITVGELLGGIFSGSLSLTSDAFHNFSDSLSVLMGLIAQRLGQRSENERETFGYKRAEIISAFLNSLALLLISLFLSFKAVEHLFHPSAVHVTVMFWVAIISFIGNIISTFLLHPKDDSSLNVKATYLHLLSDTLAAMGVIIGSIIIYFWHLTWIDPLLTILISIYLLTETIPVIRESCAILMQASPNLDYDQMSKDINEISDVTGVHHIHAWQMDEFQIVLSLHVTVSDSRLKDSDETLQNIRHLINDKYHVSHVTIQIEPEHGSHGNHHQMFVQE</sequence>
<reference evidence="11 12" key="1">
    <citation type="journal article" date="2015" name="Genome Announc.">
        <title>Expanding the biotechnology potential of lactobacilli through comparative genomics of 213 strains and associated genera.</title>
        <authorList>
            <person name="Sun Z."/>
            <person name="Harris H.M."/>
            <person name="McCann A."/>
            <person name="Guo C."/>
            <person name="Argimon S."/>
            <person name="Zhang W."/>
            <person name="Yang X."/>
            <person name="Jeffery I.B."/>
            <person name="Cooney J.C."/>
            <person name="Kagawa T.F."/>
            <person name="Liu W."/>
            <person name="Song Y."/>
            <person name="Salvetti E."/>
            <person name="Wrobel A."/>
            <person name="Rasinkangas P."/>
            <person name="Parkhill J."/>
            <person name="Rea M.C."/>
            <person name="O'Sullivan O."/>
            <person name="Ritari J."/>
            <person name="Douillard F.P."/>
            <person name="Paul Ross R."/>
            <person name="Yang R."/>
            <person name="Briner A.E."/>
            <person name="Felis G.E."/>
            <person name="de Vos W.M."/>
            <person name="Barrangou R."/>
            <person name="Klaenhammer T.R."/>
            <person name="Caufield P.W."/>
            <person name="Cui Y."/>
            <person name="Zhang H."/>
            <person name="O'Toole P.W."/>
        </authorList>
    </citation>
    <scope>NUCLEOTIDE SEQUENCE [LARGE SCALE GENOMIC DNA]</scope>
    <source>
        <strain evidence="11 12">DSM 23026</strain>
    </source>
</reference>
<evidence type="ECO:0000256" key="4">
    <source>
        <dbReference type="ARBA" id="ARBA00022692"/>
    </source>
</evidence>